<evidence type="ECO:0000259" key="11">
    <source>
        <dbReference type="Pfam" id="PF02518"/>
    </source>
</evidence>
<dbReference type="PANTHER" id="PTHR24421">
    <property type="entry name" value="NITRATE/NITRITE SENSOR PROTEIN NARX-RELATED"/>
    <property type="match status" value="1"/>
</dbReference>
<dbReference type="Proteomes" id="UP000282674">
    <property type="component" value="Unassembled WGS sequence"/>
</dbReference>
<keyword evidence="5" id="KW-0547">Nucleotide-binding</keyword>
<dbReference type="InterPro" id="IPR011712">
    <property type="entry name" value="Sig_transdc_His_kin_sub3_dim/P"/>
</dbReference>
<dbReference type="InterPro" id="IPR003594">
    <property type="entry name" value="HATPase_dom"/>
</dbReference>
<keyword evidence="10" id="KW-1133">Transmembrane helix</keyword>
<evidence type="ECO:0000256" key="7">
    <source>
        <dbReference type="ARBA" id="ARBA00022840"/>
    </source>
</evidence>
<keyword evidence="4" id="KW-0808">Transferase</keyword>
<keyword evidence="10" id="KW-0812">Transmembrane</keyword>
<dbReference type="EC" id="2.7.13.3" evidence="2"/>
<sequence length="385" mass="40622">MSVLAWAGAVFFSLLLLPLMNRHPAEVSQAVMIPGIVMAAPALLLRRRAPALVAFLALSWGMLFATHITWATGYTKLVVDDVALAYISLRKPRPARTIACAGMLLLQLAAAADIPHGPEGRLQGLAVVVLGFVAAMTTARMLRERREHAVELRSRETERAVAAERLRIARELHDMVAHSIGIVAIQAGVGGRVIDTQPDEARNALAAIEATSRETLAGLRRMLVTLRESAGDAGDGAAAAPLDPAPGLTDLDRLVAATRDAGVRVDLRWTGERRPLPPEVDLSAFRIVQESVTNVVRHARVDACRVTIGFTEDGLTVDIEDDGTGGAPGPSGGVQRDGGGFGIVGMRERAALLRGELAAGPRPGGGFRVAARIPTRSASMLAVAG</sequence>
<keyword evidence="7" id="KW-0067">ATP-binding</keyword>
<accession>A0A3M2L5S3</accession>
<evidence type="ECO:0000256" key="3">
    <source>
        <dbReference type="ARBA" id="ARBA00022553"/>
    </source>
</evidence>
<gene>
    <name evidence="13" type="ORF">EBO15_42165</name>
</gene>
<evidence type="ECO:0000313" key="13">
    <source>
        <dbReference type="EMBL" id="RMI32070.1"/>
    </source>
</evidence>
<dbReference type="Gene3D" id="3.30.565.10">
    <property type="entry name" value="Histidine kinase-like ATPase, C-terminal domain"/>
    <property type="match status" value="1"/>
</dbReference>
<dbReference type="GO" id="GO:0005524">
    <property type="term" value="F:ATP binding"/>
    <property type="evidence" value="ECO:0007669"/>
    <property type="project" value="UniProtKB-KW"/>
</dbReference>
<evidence type="ECO:0000256" key="2">
    <source>
        <dbReference type="ARBA" id="ARBA00012438"/>
    </source>
</evidence>
<dbReference type="GO" id="GO:0046983">
    <property type="term" value="F:protein dimerization activity"/>
    <property type="evidence" value="ECO:0007669"/>
    <property type="project" value="InterPro"/>
</dbReference>
<protein>
    <recommendedName>
        <fullName evidence="2">histidine kinase</fullName>
        <ecNumber evidence="2">2.7.13.3</ecNumber>
    </recommendedName>
</protein>
<dbReference type="Gene3D" id="1.20.5.1930">
    <property type="match status" value="1"/>
</dbReference>
<dbReference type="SUPFAM" id="SSF55874">
    <property type="entry name" value="ATPase domain of HSP90 chaperone/DNA topoisomerase II/histidine kinase"/>
    <property type="match status" value="1"/>
</dbReference>
<organism evidence="13 14">
    <name type="scientific">Actinomadura harenae</name>
    <dbReference type="NCBI Taxonomy" id="2483351"/>
    <lineage>
        <taxon>Bacteria</taxon>
        <taxon>Bacillati</taxon>
        <taxon>Actinomycetota</taxon>
        <taxon>Actinomycetes</taxon>
        <taxon>Streptosporangiales</taxon>
        <taxon>Thermomonosporaceae</taxon>
        <taxon>Actinomadura</taxon>
    </lineage>
</organism>
<feature type="region of interest" description="Disordered" evidence="9">
    <location>
        <begin position="319"/>
        <end position="340"/>
    </location>
</feature>
<comment type="caution">
    <text evidence="13">The sequence shown here is derived from an EMBL/GenBank/DDBJ whole genome shotgun (WGS) entry which is preliminary data.</text>
</comment>
<comment type="catalytic activity">
    <reaction evidence="1">
        <text>ATP + protein L-histidine = ADP + protein N-phospho-L-histidine.</text>
        <dbReference type="EC" id="2.7.13.3"/>
    </reaction>
</comment>
<evidence type="ECO:0000259" key="12">
    <source>
        <dbReference type="Pfam" id="PF07730"/>
    </source>
</evidence>
<evidence type="ECO:0000256" key="4">
    <source>
        <dbReference type="ARBA" id="ARBA00022679"/>
    </source>
</evidence>
<dbReference type="EMBL" id="RFFG01000199">
    <property type="protein sequence ID" value="RMI32070.1"/>
    <property type="molecule type" value="Genomic_DNA"/>
</dbReference>
<dbReference type="PANTHER" id="PTHR24421:SF10">
    <property type="entry name" value="NITRATE_NITRITE SENSOR PROTEIN NARQ"/>
    <property type="match status" value="1"/>
</dbReference>
<keyword evidence="3" id="KW-0597">Phosphoprotein</keyword>
<name>A0A3M2L5S3_9ACTN</name>
<keyword evidence="6 13" id="KW-0418">Kinase</keyword>
<dbReference type="CDD" id="cd16917">
    <property type="entry name" value="HATPase_UhpB-NarQ-NarX-like"/>
    <property type="match status" value="1"/>
</dbReference>
<evidence type="ECO:0000256" key="6">
    <source>
        <dbReference type="ARBA" id="ARBA00022777"/>
    </source>
</evidence>
<evidence type="ECO:0000256" key="5">
    <source>
        <dbReference type="ARBA" id="ARBA00022741"/>
    </source>
</evidence>
<evidence type="ECO:0000256" key="8">
    <source>
        <dbReference type="ARBA" id="ARBA00023012"/>
    </source>
</evidence>
<keyword evidence="14" id="KW-1185">Reference proteome</keyword>
<keyword evidence="10" id="KW-0472">Membrane</keyword>
<reference evidence="13 14" key="1">
    <citation type="submission" date="2018-10" db="EMBL/GenBank/DDBJ databases">
        <title>Isolation from soil.</title>
        <authorList>
            <person name="Hu J."/>
        </authorList>
    </citation>
    <scope>NUCLEOTIDE SEQUENCE [LARGE SCALE GENOMIC DNA]</scope>
    <source>
        <strain evidence="13 14">NEAU-Ht49</strain>
    </source>
</reference>
<dbReference type="InterPro" id="IPR036890">
    <property type="entry name" value="HATPase_C_sf"/>
</dbReference>
<evidence type="ECO:0000256" key="1">
    <source>
        <dbReference type="ARBA" id="ARBA00000085"/>
    </source>
</evidence>
<keyword evidence="8" id="KW-0902">Two-component regulatory system</keyword>
<feature type="compositionally biased region" description="Gly residues" evidence="9">
    <location>
        <begin position="324"/>
        <end position="340"/>
    </location>
</feature>
<evidence type="ECO:0000256" key="10">
    <source>
        <dbReference type="SAM" id="Phobius"/>
    </source>
</evidence>
<feature type="domain" description="Signal transduction histidine kinase subgroup 3 dimerisation and phosphoacceptor" evidence="12">
    <location>
        <begin position="164"/>
        <end position="229"/>
    </location>
</feature>
<dbReference type="GO" id="GO:0000155">
    <property type="term" value="F:phosphorelay sensor kinase activity"/>
    <property type="evidence" value="ECO:0007669"/>
    <property type="project" value="InterPro"/>
</dbReference>
<dbReference type="Pfam" id="PF07730">
    <property type="entry name" value="HisKA_3"/>
    <property type="match status" value="1"/>
</dbReference>
<feature type="transmembrane region" description="Helical" evidence="10">
    <location>
        <begin position="53"/>
        <end position="74"/>
    </location>
</feature>
<evidence type="ECO:0000313" key="14">
    <source>
        <dbReference type="Proteomes" id="UP000282674"/>
    </source>
</evidence>
<dbReference type="GO" id="GO:0016020">
    <property type="term" value="C:membrane"/>
    <property type="evidence" value="ECO:0007669"/>
    <property type="project" value="InterPro"/>
</dbReference>
<feature type="domain" description="Histidine kinase/HSP90-like ATPase" evidence="11">
    <location>
        <begin position="284"/>
        <end position="375"/>
    </location>
</feature>
<dbReference type="OrthoDB" id="227596at2"/>
<proteinExistence type="predicted"/>
<dbReference type="AlphaFoldDB" id="A0A3M2L5S3"/>
<dbReference type="Pfam" id="PF02518">
    <property type="entry name" value="HATPase_c"/>
    <property type="match status" value="1"/>
</dbReference>
<dbReference type="InterPro" id="IPR050482">
    <property type="entry name" value="Sensor_HK_TwoCompSys"/>
</dbReference>
<evidence type="ECO:0000256" key="9">
    <source>
        <dbReference type="SAM" id="MobiDB-lite"/>
    </source>
</evidence>